<feature type="chain" id="PRO_5034007362" description="Glutathione hydrolase" evidence="4">
    <location>
        <begin position="24"/>
        <end position="593"/>
    </location>
</feature>
<dbReference type="FunFam" id="1.10.246.130:FF:000001">
    <property type="entry name" value="Gamma-glutamyltransferase 5 isoform 1"/>
    <property type="match status" value="1"/>
</dbReference>
<dbReference type="EMBL" id="BLKC01000023">
    <property type="protein sequence ID" value="GFF34184.1"/>
    <property type="molecule type" value="Genomic_DNA"/>
</dbReference>
<dbReference type="GO" id="GO:0006751">
    <property type="term" value="P:glutathione catabolic process"/>
    <property type="evidence" value="ECO:0007669"/>
    <property type="project" value="UniProtKB-UniRule"/>
</dbReference>
<evidence type="ECO:0000256" key="3">
    <source>
        <dbReference type="RuleBase" id="RU368068"/>
    </source>
</evidence>
<dbReference type="Proteomes" id="UP000465221">
    <property type="component" value="Unassembled WGS sequence"/>
</dbReference>
<comment type="catalytic activity">
    <reaction evidence="3">
        <text>an N-terminal (5-L-glutamyl)-[peptide] + an alpha-amino acid = 5-L-glutamyl amino acid + an N-terminal L-alpha-aminoacyl-[peptide]</text>
        <dbReference type="Rhea" id="RHEA:23904"/>
        <dbReference type="Rhea" id="RHEA-COMP:9780"/>
        <dbReference type="Rhea" id="RHEA-COMP:9795"/>
        <dbReference type="ChEBI" id="CHEBI:77644"/>
        <dbReference type="ChEBI" id="CHEBI:78597"/>
        <dbReference type="ChEBI" id="CHEBI:78599"/>
        <dbReference type="ChEBI" id="CHEBI:78608"/>
        <dbReference type="EC" id="2.3.2.2"/>
    </reaction>
</comment>
<dbReference type="Gene3D" id="3.60.20.40">
    <property type="match status" value="1"/>
</dbReference>
<feature type="binding site" evidence="2">
    <location>
        <begin position="411"/>
        <end position="413"/>
    </location>
    <ligand>
        <name>L-glutamate</name>
        <dbReference type="ChEBI" id="CHEBI:29985"/>
    </ligand>
</feature>
<comment type="catalytic activity">
    <reaction evidence="3">
        <text>glutathione + H2O = L-cysteinylglycine + L-glutamate</text>
        <dbReference type="Rhea" id="RHEA:28807"/>
        <dbReference type="ChEBI" id="CHEBI:15377"/>
        <dbReference type="ChEBI" id="CHEBI:29985"/>
        <dbReference type="ChEBI" id="CHEBI:57925"/>
        <dbReference type="ChEBI" id="CHEBI:61694"/>
        <dbReference type="EC" id="3.4.19.13"/>
    </reaction>
</comment>
<accession>A0A8H3NJI6</accession>
<keyword evidence="3" id="KW-0378">Hydrolase</keyword>
<name>A0A8H3NJI6_9EURO</name>
<evidence type="ECO:0000256" key="1">
    <source>
        <dbReference type="PIRSR" id="PIRSR600101-1"/>
    </source>
</evidence>
<proteinExistence type="predicted"/>
<evidence type="ECO:0000256" key="2">
    <source>
        <dbReference type="PIRSR" id="PIRSR600101-2"/>
    </source>
</evidence>
<evidence type="ECO:0000256" key="4">
    <source>
        <dbReference type="SAM" id="SignalP"/>
    </source>
</evidence>
<dbReference type="GO" id="GO:0036374">
    <property type="term" value="F:glutathione hydrolase activity"/>
    <property type="evidence" value="ECO:0007669"/>
    <property type="project" value="UniProtKB-UniRule"/>
</dbReference>
<dbReference type="InterPro" id="IPR029055">
    <property type="entry name" value="Ntn_hydrolases_N"/>
</dbReference>
<keyword evidence="4" id="KW-0732">Signal</keyword>
<dbReference type="InterPro" id="IPR000101">
    <property type="entry name" value="GGT_peptidase"/>
</dbReference>
<dbReference type="Gene3D" id="1.10.246.130">
    <property type="match status" value="1"/>
</dbReference>
<comment type="pathway">
    <text evidence="3">Mycotoxin biosynthesis.</text>
</comment>
<feature type="active site" description="Nucleophile" evidence="1">
    <location>
        <position position="393"/>
    </location>
</feature>
<evidence type="ECO:0000313" key="5">
    <source>
        <dbReference type="EMBL" id="GFF34184.1"/>
    </source>
</evidence>
<dbReference type="Pfam" id="PF01019">
    <property type="entry name" value="G_glu_transpept"/>
    <property type="match status" value="1"/>
</dbReference>
<feature type="binding site" evidence="2">
    <location>
        <position position="485"/>
    </location>
    <ligand>
        <name>L-glutamate</name>
        <dbReference type="ChEBI" id="CHEBI:29985"/>
    </ligand>
</feature>
<feature type="binding site" evidence="2">
    <location>
        <begin position="463"/>
        <end position="464"/>
    </location>
    <ligand>
        <name>L-glutamate</name>
        <dbReference type="ChEBI" id="CHEBI:29985"/>
    </ligand>
</feature>
<keyword evidence="3" id="KW-0808">Transferase</keyword>
<dbReference type="PANTHER" id="PTHR11686:SF62">
    <property type="entry name" value="GLUTATHIONE HYDROLASE"/>
    <property type="match status" value="1"/>
</dbReference>
<feature type="signal peptide" evidence="4">
    <location>
        <begin position="1"/>
        <end position="23"/>
    </location>
</feature>
<dbReference type="GO" id="GO:0005886">
    <property type="term" value="C:plasma membrane"/>
    <property type="evidence" value="ECO:0007669"/>
    <property type="project" value="TreeGrafter"/>
</dbReference>
<evidence type="ECO:0000313" key="6">
    <source>
        <dbReference type="Proteomes" id="UP000465221"/>
    </source>
</evidence>
<keyword evidence="3" id="KW-0012">Acyltransferase</keyword>
<protein>
    <recommendedName>
        <fullName evidence="3">Glutathione hydrolase</fullName>
        <ecNumber evidence="3">2.3.2.2</ecNumber>
        <ecNumber evidence="3">3.4.19.13</ecNumber>
    </recommendedName>
    <alternativeName>
        <fullName evidence="3">Gamma-glutamyltransferase</fullName>
    </alternativeName>
</protein>
<sequence length="593" mass="64526">MYAKASIVKLLVLVLVCFRVTGAYPPSFDIPLDPQILLKNDLDKEPHGAVASESKYCSERGIEMLTKTNKNGDKGTAADVMVATVLCVGVVSMYHSGIGGGGFMVIRNTNGEYESIDFRETAPAAAYNNMFSHDRKASIFGGLASGVPGELRGLEYLLRTHGRLDWHTVASPAIEAAEKGVPVTKDLLHYMDLAEADGEFLTKGPWKEVFAPDGKRVDQGGKIKRGKYAKTLREIAHANSVEPFYSGVIANDTVRAVQAAGGIMTVDDLKNYHIEHREPLKTTYRNHTLVSTGAPASGAVALNILKVLEKYNFADSADQYLNTHLMVEAMKFGYGMRQYLGDPDFDAHIKEYQQKMLEQSTVDTIRGKISDDTTHDASWYTSFASSIPTGGGTSHLVAADDSGLAISLITSVNLYFGSRVMVPETGIIMNNGMNDFSISGFDNEFGIPPSPQNYILAHKRPQSSMSPLIVTGPDNFTFLTGSAGGSRITTATVQNTIHAIDEKLTAQEALAEPRLHNQLFPCSSYFEAGAKDEDDKYIVRPYNGSIVGFMASLGHNVTWVTPGQSTAQALRWHNGKFDAGGEPRQHDSGYAVW</sequence>
<comment type="caution">
    <text evidence="5">The sequence shown here is derived from an EMBL/GenBank/DDBJ whole genome shotgun (WGS) entry which is preliminary data.</text>
</comment>
<dbReference type="EC" id="3.4.19.13" evidence="3"/>
<gene>
    <name evidence="5" type="ORF">IFM46972_04139</name>
</gene>
<dbReference type="SUPFAM" id="SSF56235">
    <property type="entry name" value="N-terminal nucleophile aminohydrolases (Ntn hydrolases)"/>
    <property type="match status" value="1"/>
</dbReference>
<dbReference type="EC" id="2.3.2.2" evidence="3"/>
<dbReference type="AlphaFoldDB" id="A0A8H3NJI6"/>
<dbReference type="PRINTS" id="PR01210">
    <property type="entry name" value="GGTRANSPTASE"/>
</dbReference>
<organism evidence="5 6">
    <name type="scientific">Aspergillus udagawae</name>
    <dbReference type="NCBI Taxonomy" id="91492"/>
    <lineage>
        <taxon>Eukaryota</taxon>
        <taxon>Fungi</taxon>
        <taxon>Dikarya</taxon>
        <taxon>Ascomycota</taxon>
        <taxon>Pezizomycotina</taxon>
        <taxon>Eurotiomycetes</taxon>
        <taxon>Eurotiomycetidae</taxon>
        <taxon>Eurotiales</taxon>
        <taxon>Aspergillaceae</taxon>
        <taxon>Aspergillus</taxon>
        <taxon>Aspergillus subgen. Fumigati</taxon>
    </lineage>
</organism>
<dbReference type="PANTHER" id="PTHR11686">
    <property type="entry name" value="GAMMA GLUTAMYL TRANSPEPTIDASE"/>
    <property type="match status" value="1"/>
</dbReference>
<dbReference type="InterPro" id="IPR043138">
    <property type="entry name" value="GGT_lsub"/>
</dbReference>
<comment type="catalytic activity">
    <reaction evidence="3">
        <text>an S-substituted glutathione + H2O = an S-substituted L-cysteinylglycine + L-glutamate</text>
        <dbReference type="Rhea" id="RHEA:59468"/>
        <dbReference type="ChEBI" id="CHEBI:15377"/>
        <dbReference type="ChEBI" id="CHEBI:29985"/>
        <dbReference type="ChEBI" id="CHEBI:90779"/>
        <dbReference type="ChEBI" id="CHEBI:143103"/>
        <dbReference type="EC" id="3.4.19.13"/>
    </reaction>
</comment>
<reference evidence="5 6" key="1">
    <citation type="submission" date="2020-01" db="EMBL/GenBank/DDBJ databases">
        <title>Draft genome sequence of Aspergillus udagawae IFM 46972.</title>
        <authorList>
            <person name="Takahashi H."/>
            <person name="Yaguchi T."/>
        </authorList>
    </citation>
    <scope>NUCLEOTIDE SEQUENCE [LARGE SCALE GENOMIC DNA]</scope>
    <source>
        <strain evidence="5 6">IFM 46972</strain>
    </source>
</reference>
<feature type="binding site" evidence="2">
    <location>
        <position position="435"/>
    </location>
    <ligand>
        <name>L-glutamate</name>
        <dbReference type="ChEBI" id="CHEBI:29985"/>
    </ligand>
</feature>
<comment type="function">
    <text evidence="3">Gamma-glutamyltransferase.</text>
</comment>
<dbReference type="InterPro" id="IPR043137">
    <property type="entry name" value="GGT_ssub_C"/>
</dbReference>
<dbReference type="GO" id="GO:0103068">
    <property type="term" value="F:leukotriene C4 gamma-glutamyl transferase activity"/>
    <property type="evidence" value="ECO:0007669"/>
    <property type="project" value="UniProtKB-EC"/>
</dbReference>
<feature type="binding site" evidence="2">
    <location>
        <position position="119"/>
    </location>
    <ligand>
        <name>L-glutamate</name>
        <dbReference type="ChEBI" id="CHEBI:29985"/>
    </ligand>
</feature>